<evidence type="ECO:0000256" key="1">
    <source>
        <dbReference type="SAM" id="Phobius"/>
    </source>
</evidence>
<evidence type="ECO:0000313" key="3">
    <source>
        <dbReference type="Proteomes" id="UP000192257"/>
    </source>
</evidence>
<organism evidence="2 3">
    <name type="scientific">Trypanosoma theileri</name>
    <dbReference type="NCBI Taxonomy" id="67003"/>
    <lineage>
        <taxon>Eukaryota</taxon>
        <taxon>Discoba</taxon>
        <taxon>Euglenozoa</taxon>
        <taxon>Kinetoplastea</taxon>
        <taxon>Metakinetoplastina</taxon>
        <taxon>Trypanosomatida</taxon>
        <taxon>Trypanosomatidae</taxon>
        <taxon>Trypanosoma</taxon>
    </lineage>
</organism>
<reference evidence="2 3" key="1">
    <citation type="submission" date="2017-03" db="EMBL/GenBank/DDBJ databases">
        <title>An alternative strategy for trypanosome survival in the mammalian bloodstream revealed through genome and transcriptome analysis of the ubiquitous bovine parasite Trypanosoma (Megatrypanum) theileri.</title>
        <authorList>
            <person name="Kelly S."/>
            <person name="Ivens A."/>
            <person name="Mott A."/>
            <person name="O'Neill E."/>
            <person name="Emms D."/>
            <person name="Macleod O."/>
            <person name="Voorheis P."/>
            <person name="Matthews J."/>
            <person name="Matthews K."/>
            <person name="Carrington M."/>
        </authorList>
    </citation>
    <scope>NUCLEOTIDE SEQUENCE [LARGE SCALE GENOMIC DNA]</scope>
    <source>
        <strain evidence="2">Edinburgh</strain>
    </source>
</reference>
<feature type="non-terminal residue" evidence="2">
    <location>
        <position position="97"/>
    </location>
</feature>
<dbReference type="Proteomes" id="UP000192257">
    <property type="component" value="Unassembled WGS sequence"/>
</dbReference>
<dbReference type="RefSeq" id="XP_028880587.1">
    <property type="nucleotide sequence ID" value="XM_029028004.1"/>
</dbReference>
<dbReference type="EMBL" id="NBCO01000027">
    <property type="protein sequence ID" value="ORC86521.1"/>
    <property type="molecule type" value="Genomic_DNA"/>
</dbReference>
<dbReference type="OrthoDB" id="10354847at2759"/>
<proteinExistence type="predicted"/>
<comment type="caution">
    <text evidence="2">The sequence shown here is derived from an EMBL/GenBank/DDBJ whole genome shotgun (WGS) entry which is preliminary data.</text>
</comment>
<keyword evidence="1" id="KW-0812">Transmembrane</keyword>
<dbReference type="VEuPathDB" id="TriTrypDB:TM35_000271110"/>
<sequence>MGCRAATYSYAVLRLALLVGVLLVSVAAVYFFPLRIGLDHQGGTVDLGQVSFERVDDYMMAETLRYIPRSVVDTWAQREYLVVFGIPSVDIEARRRR</sequence>
<gene>
    <name evidence="2" type="ORF">TM35_000271110</name>
</gene>
<evidence type="ECO:0000313" key="2">
    <source>
        <dbReference type="EMBL" id="ORC86521.1"/>
    </source>
</evidence>
<dbReference type="AlphaFoldDB" id="A0A1X0NPI9"/>
<dbReference type="GeneID" id="39987784"/>
<evidence type="ECO:0008006" key="4">
    <source>
        <dbReference type="Google" id="ProtNLM"/>
    </source>
</evidence>
<feature type="transmembrane region" description="Helical" evidence="1">
    <location>
        <begin position="12"/>
        <end position="32"/>
    </location>
</feature>
<protein>
    <recommendedName>
        <fullName evidence="4">UDP-Gal or UDP-GlcNAc-dependent glycosyltransferase</fullName>
    </recommendedName>
</protein>
<keyword evidence="1" id="KW-1133">Transmembrane helix</keyword>
<name>A0A1X0NPI9_9TRYP</name>
<keyword evidence="3" id="KW-1185">Reference proteome</keyword>
<keyword evidence="1" id="KW-0472">Membrane</keyword>
<accession>A0A1X0NPI9</accession>